<feature type="compositionally biased region" description="Acidic residues" evidence="6">
    <location>
        <begin position="330"/>
        <end position="343"/>
    </location>
</feature>
<evidence type="ECO:0000256" key="2">
    <source>
        <dbReference type="ARBA" id="ARBA00022475"/>
    </source>
</evidence>
<feature type="transmembrane region" description="Helical" evidence="7">
    <location>
        <begin position="252"/>
        <end position="275"/>
    </location>
</feature>
<feature type="transmembrane region" description="Helical" evidence="7">
    <location>
        <begin position="219"/>
        <end position="240"/>
    </location>
</feature>
<dbReference type="PANTHER" id="PTHR30213">
    <property type="entry name" value="INNER MEMBRANE PROTEIN YHJD"/>
    <property type="match status" value="1"/>
</dbReference>
<dbReference type="EMBL" id="BAAAME010000004">
    <property type="protein sequence ID" value="GAA1739835.1"/>
    <property type="molecule type" value="Genomic_DNA"/>
</dbReference>
<feature type="transmembrane region" description="Helical" evidence="7">
    <location>
        <begin position="188"/>
        <end position="207"/>
    </location>
</feature>
<evidence type="ECO:0000313" key="8">
    <source>
        <dbReference type="EMBL" id="GAA1739835.1"/>
    </source>
</evidence>
<comment type="subcellular location">
    <subcellularLocation>
        <location evidence="1">Cell membrane</location>
        <topology evidence="1">Multi-pass membrane protein</topology>
    </subcellularLocation>
</comment>
<proteinExistence type="predicted"/>
<dbReference type="RefSeq" id="WP_344200827.1">
    <property type="nucleotide sequence ID" value="NZ_BAAAME010000004.1"/>
</dbReference>
<reference evidence="8 9" key="1">
    <citation type="journal article" date="2019" name="Int. J. Syst. Evol. Microbiol.">
        <title>The Global Catalogue of Microorganisms (GCM) 10K type strain sequencing project: providing services to taxonomists for standard genome sequencing and annotation.</title>
        <authorList>
            <consortium name="The Broad Institute Genomics Platform"/>
            <consortium name="The Broad Institute Genome Sequencing Center for Infectious Disease"/>
            <person name="Wu L."/>
            <person name="Ma J."/>
        </authorList>
    </citation>
    <scope>NUCLEOTIDE SEQUENCE [LARGE SCALE GENOMIC DNA]</scope>
    <source>
        <strain evidence="8 9">JCM 13518</strain>
    </source>
</reference>
<dbReference type="PANTHER" id="PTHR30213:SF1">
    <property type="entry name" value="INNER MEMBRANE PROTEIN YHJD"/>
    <property type="match status" value="1"/>
</dbReference>
<evidence type="ECO:0000256" key="6">
    <source>
        <dbReference type="SAM" id="MobiDB-lite"/>
    </source>
</evidence>
<sequence length="351" mass="38325">MTEVGGEGASIGRIDAVQRKYRVLGLPIAVIYKYFDDQGPYLAAIIAYYAFFAIFPILLIGTSVLGFFLQGDPELRDRLLDTALSQFPIVGDQLGRPEGLSGSTTAIVIGVVTALYGAINLGQAVQNAANQVWAVPRNSRANPFLQRFRSLIFLAIGGLGILTIAIASSVLANLDNLGTSWGDDLNRIFGWVGFALTVVVFMMIFHLISGSRATWRRVLPGAVVTALLWQLLQVLGQAYVSGVINRASQMNGTFALVLGLMGFIFLAALMVVIGLETMVVVARRLYPRALLTPFTDNVVLTDADQRAYISYAKMQRHKGFQTIEARFEDTDTELEPVPEEPEAAPEQRPTH</sequence>
<feature type="transmembrane region" description="Helical" evidence="7">
    <location>
        <begin position="41"/>
        <end position="69"/>
    </location>
</feature>
<gene>
    <name evidence="8" type="primary">yhjD</name>
    <name evidence="8" type="ORF">GCM10009710_20150</name>
</gene>
<evidence type="ECO:0000256" key="7">
    <source>
        <dbReference type="SAM" id="Phobius"/>
    </source>
</evidence>
<accession>A0ABN2JX32</accession>
<comment type="caution">
    <text evidence="8">The sequence shown here is derived from an EMBL/GenBank/DDBJ whole genome shotgun (WGS) entry which is preliminary data.</text>
</comment>
<feature type="region of interest" description="Disordered" evidence="6">
    <location>
        <begin position="329"/>
        <end position="351"/>
    </location>
</feature>
<feature type="transmembrane region" description="Helical" evidence="7">
    <location>
        <begin position="150"/>
        <end position="168"/>
    </location>
</feature>
<evidence type="ECO:0000313" key="9">
    <source>
        <dbReference type="Proteomes" id="UP001501057"/>
    </source>
</evidence>
<keyword evidence="5 7" id="KW-0472">Membrane</keyword>
<dbReference type="Pfam" id="PF03631">
    <property type="entry name" value="Virul_fac_BrkB"/>
    <property type="match status" value="1"/>
</dbReference>
<dbReference type="InterPro" id="IPR017039">
    <property type="entry name" value="Virul_fac_BrkB"/>
</dbReference>
<name>A0ABN2JX32_9ACTN</name>
<protein>
    <submittedName>
        <fullName evidence="8">Inner membrane protein YhjD</fullName>
    </submittedName>
</protein>
<keyword evidence="2" id="KW-1003">Cell membrane</keyword>
<evidence type="ECO:0000256" key="4">
    <source>
        <dbReference type="ARBA" id="ARBA00022989"/>
    </source>
</evidence>
<evidence type="ECO:0000256" key="5">
    <source>
        <dbReference type="ARBA" id="ARBA00023136"/>
    </source>
</evidence>
<dbReference type="Proteomes" id="UP001501057">
    <property type="component" value="Unassembled WGS sequence"/>
</dbReference>
<keyword evidence="9" id="KW-1185">Reference proteome</keyword>
<keyword evidence="4 7" id="KW-1133">Transmembrane helix</keyword>
<evidence type="ECO:0000256" key="1">
    <source>
        <dbReference type="ARBA" id="ARBA00004651"/>
    </source>
</evidence>
<evidence type="ECO:0000256" key="3">
    <source>
        <dbReference type="ARBA" id="ARBA00022692"/>
    </source>
</evidence>
<organism evidence="8 9">
    <name type="scientific">Aeromicrobium alkaliterrae</name>
    <dbReference type="NCBI Taxonomy" id="302168"/>
    <lineage>
        <taxon>Bacteria</taxon>
        <taxon>Bacillati</taxon>
        <taxon>Actinomycetota</taxon>
        <taxon>Actinomycetes</taxon>
        <taxon>Propionibacteriales</taxon>
        <taxon>Nocardioidaceae</taxon>
        <taxon>Aeromicrobium</taxon>
    </lineage>
</organism>
<keyword evidence="3 7" id="KW-0812">Transmembrane</keyword>